<evidence type="ECO:0000313" key="3">
    <source>
        <dbReference type="Proteomes" id="UP000002729"/>
    </source>
</evidence>
<feature type="signal peptide" evidence="1">
    <location>
        <begin position="1"/>
        <end position="18"/>
    </location>
</feature>
<dbReference type="GeneID" id="20225485"/>
<dbReference type="InterPro" id="IPR036291">
    <property type="entry name" value="NAD(P)-bd_dom_sf"/>
</dbReference>
<proteinExistence type="predicted"/>
<reference evidence="2 3" key="1">
    <citation type="journal article" date="2011" name="Proc. Natl. Acad. Sci. U.S.A.">
        <title>Niche of harmful alga Aureococcus anophagefferens revealed through ecogenomics.</title>
        <authorList>
            <person name="Gobler C.J."/>
            <person name="Berry D.L."/>
            <person name="Dyhrman S.T."/>
            <person name="Wilhelm S.W."/>
            <person name="Salamov A."/>
            <person name="Lobanov A.V."/>
            <person name="Zhang Y."/>
            <person name="Collier J.L."/>
            <person name="Wurch L.L."/>
            <person name="Kustka A.B."/>
            <person name="Dill B.D."/>
            <person name="Shah M."/>
            <person name="VerBerkmoes N.C."/>
            <person name="Kuo A."/>
            <person name="Terry A."/>
            <person name="Pangilinan J."/>
            <person name="Lindquist E.A."/>
            <person name="Lucas S."/>
            <person name="Paulsen I.T."/>
            <person name="Hattenrath-Lehmann T.K."/>
            <person name="Talmage S.C."/>
            <person name="Walker E.A."/>
            <person name="Koch F."/>
            <person name="Burson A.M."/>
            <person name="Marcoval M.A."/>
            <person name="Tang Y.Z."/>
            <person name="Lecleir G.R."/>
            <person name="Coyne K.J."/>
            <person name="Berg G.M."/>
            <person name="Bertrand E.M."/>
            <person name="Saito M.A."/>
            <person name="Gladyshev V.N."/>
            <person name="Grigoriev I.V."/>
        </authorList>
    </citation>
    <scope>NUCLEOTIDE SEQUENCE [LARGE SCALE GENOMIC DNA]</scope>
    <source>
        <strain evidence="3">CCMP 1984</strain>
    </source>
</reference>
<evidence type="ECO:0008006" key="4">
    <source>
        <dbReference type="Google" id="ProtNLM"/>
    </source>
</evidence>
<dbReference type="PANTHER" id="PTHR45458">
    <property type="entry name" value="SHORT-CHAIN DEHYDROGENASE/REDUCTASE SDR"/>
    <property type="match status" value="1"/>
</dbReference>
<dbReference type="AlphaFoldDB" id="F0YF01"/>
<dbReference type="PRINTS" id="PR00081">
    <property type="entry name" value="GDHRDH"/>
</dbReference>
<dbReference type="EMBL" id="GL833135">
    <property type="protein sequence ID" value="EGB06341.1"/>
    <property type="molecule type" value="Genomic_DNA"/>
</dbReference>
<dbReference type="KEGG" id="aaf:AURANDRAFT_65736"/>
<accession>F0YF01</accession>
<feature type="chain" id="PRO_5003262959" description="Short chain dehydrogenase" evidence="1">
    <location>
        <begin position="19"/>
        <end position="270"/>
    </location>
</feature>
<dbReference type="InterPro" id="IPR002347">
    <property type="entry name" value="SDR_fam"/>
</dbReference>
<dbReference type="OrthoDB" id="5296at2759"/>
<dbReference type="InParanoid" id="F0YF01"/>
<organism evidence="3">
    <name type="scientific">Aureococcus anophagefferens</name>
    <name type="common">Harmful bloom alga</name>
    <dbReference type="NCBI Taxonomy" id="44056"/>
    <lineage>
        <taxon>Eukaryota</taxon>
        <taxon>Sar</taxon>
        <taxon>Stramenopiles</taxon>
        <taxon>Ochrophyta</taxon>
        <taxon>Pelagophyceae</taxon>
        <taxon>Pelagomonadales</taxon>
        <taxon>Pelagomonadaceae</taxon>
        <taxon>Aureococcus</taxon>
    </lineage>
</organism>
<dbReference type="InterPro" id="IPR052184">
    <property type="entry name" value="SDR_enzymes"/>
</dbReference>
<keyword evidence="3" id="KW-1185">Reference proteome</keyword>
<dbReference type="Proteomes" id="UP000002729">
    <property type="component" value="Unassembled WGS sequence"/>
</dbReference>
<dbReference type="PANTHER" id="PTHR45458:SF1">
    <property type="entry name" value="SHORT CHAIN DEHYDROGENASE"/>
    <property type="match status" value="1"/>
</dbReference>
<sequence length="270" mass="28192">MGLLRRLVLLLAALRAAALTVLITGGNGGIGTELAVEFAKAGHSVISACRGRSAHVHERLVEEQLEARVRIILGLDVLDDAKTDAFFDALQAEGVVLDVLVNAAGARLGRVATWQLAVDTYPGTTEPMQLGGLDLKLLGKVFAANAVGPVRVTEAVLKRRLLRSPGGKIAHVSSKLGSIASNTATGQNYAYRMSKSALNAAGKSMAVDLRPQGIAVALLHPGYVATPMTGDRGDLTAAASAAGLYRRIVDDLDLAKSGTFFDTDGSALPW</sequence>
<evidence type="ECO:0000256" key="1">
    <source>
        <dbReference type="SAM" id="SignalP"/>
    </source>
</evidence>
<dbReference type="GO" id="GO:0016616">
    <property type="term" value="F:oxidoreductase activity, acting on the CH-OH group of donors, NAD or NADP as acceptor"/>
    <property type="evidence" value="ECO:0007669"/>
    <property type="project" value="TreeGrafter"/>
</dbReference>
<dbReference type="Pfam" id="PF00106">
    <property type="entry name" value="adh_short"/>
    <property type="match status" value="1"/>
</dbReference>
<gene>
    <name evidence="2" type="ORF">AURANDRAFT_65736</name>
</gene>
<dbReference type="SUPFAM" id="SSF51735">
    <property type="entry name" value="NAD(P)-binding Rossmann-fold domains"/>
    <property type="match status" value="1"/>
</dbReference>
<dbReference type="OMA" id="CCLEVIS"/>
<dbReference type="Gene3D" id="3.40.50.720">
    <property type="entry name" value="NAD(P)-binding Rossmann-like Domain"/>
    <property type="match status" value="1"/>
</dbReference>
<protein>
    <recommendedName>
        <fullName evidence="4">Short chain dehydrogenase</fullName>
    </recommendedName>
</protein>
<dbReference type="RefSeq" id="XP_009038920.1">
    <property type="nucleotide sequence ID" value="XM_009040672.1"/>
</dbReference>
<dbReference type="eggNOG" id="KOG1611">
    <property type="taxonomic scope" value="Eukaryota"/>
</dbReference>
<evidence type="ECO:0000313" key="2">
    <source>
        <dbReference type="EMBL" id="EGB06341.1"/>
    </source>
</evidence>
<keyword evidence="1" id="KW-0732">Signal</keyword>
<name>F0YF01_AURAN</name>